<comment type="caution">
    <text evidence="2">The sequence shown here is derived from an EMBL/GenBank/DDBJ whole genome shotgun (WGS) entry which is preliminary data.</text>
</comment>
<evidence type="ECO:0000313" key="2">
    <source>
        <dbReference type="EMBL" id="KAH6660700.1"/>
    </source>
</evidence>
<dbReference type="OrthoDB" id="5404004at2759"/>
<accession>A0A9P8UYG8</accession>
<feature type="compositionally biased region" description="Polar residues" evidence="1">
    <location>
        <begin position="31"/>
        <end position="44"/>
    </location>
</feature>
<feature type="compositionally biased region" description="Polar residues" evidence="1">
    <location>
        <begin position="244"/>
        <end position="266"/>
    </location>
</feature>
<proteinExistence type="predicted"/>
<feature type="compositionally biased region" description="Polar residues" evidence="1">
    <location>
        <begin position="312"/>
        <end position="342"/>
    </location>
</feature>
<feature type="region of interest" description="Disordered" evidence="1">
    <location>
        <begin position="413"/>
        <end position="494"/>
    </location>
</feature>
<feature type="region of interest" description="Disordered" evidence="1">
    <location>
        <begin position="562"/>
        <end position="616"/>
    </location>
</feature>
<reference evidence="2" key="1">
    <citation type="journal article" date="2021" name="Nat. Commun.">
        <title>Genetic determinants of endophytism in the Arabidopsis root mycobiome.</title>
        <authorList>
            <person name="Mesny F."/>
            <person name="Miyauchi S."/>
            <person name="Thiergart T."/>
            <person name="Pickel B."/>
            <person name="Atanasova L."/>
            <person name="Karlsson M."/>
            <person name="Huettel B."/>
            <person name="Barry K.W."/>
            <person name="Haridas S."/>
            <person name="Chen C."/>
            <person name="Bauer D."/>
            <person name="Andreopoulos W."/>
            <person name="Pangilinan J."/>
            <person name="LaButti K."/>
            <person name="Riley R."/>
            <person name="Lipzen A."/>
            <person name="Clum A."/>
            <person name="Drula E."/>
            <person name="Henrissat B."/>
            <person name="Kohler A."/>
            <person name="Grigoriev I.V."/>
            <person name="Martin F.M."/>
            <person name="Hacquard S."/>
        </authorList>
    </citation>
    <scope>NUCLEOTIDE SEQUENCE</scope>
    <source>
        <strain evidence="2">MPI-SDFR-AT-0073</strain>
    </source>
</reference>
<dbReference type="Proteomes" id="UP000758603">
    <property type="component" value="Unassembled WGS sequence"/>
</dbReference>
<feature type="compositionally biased region" description="Basic residues" evidence="1">
    <location>
        <begin position="1"/>
        <end position="10"/>
    </location>
</feature>
<keyword evidence="3" id="KW-1185">Reference proteome</keyword>
<feature type="compositionally biased region" description="Basic and acidic residues" evidence="1">
    <location>
        <begin position="217"/>
        <end position="228"/>
    </location>
</feature>
<feature type="compositionally biased region" description="Low complexity" evidence="1">
    <location>
        <begin position="571"/>
        <end position="606"/>
    </location>
</feature>
<evidence type="ECO:0000256" key="1">
    <source>
        <dbReference type="SAM" id="MobiDB-lite"/>
    </source>
</evidence>
<organism evidence="2 3">
    <name type="scientific">Truncatella angustata</name>
    <dbReference type="NCBI Taxonomy" id="152316"/>
    <lineage>
        <taxon>Eukaryota</taxon>
        <taxon>Fungi</taxon>
        <taxon>Dikarya</taxon>
        <taxon>Ascomycota</taxon>
        <taxon>Pezizomycotina</taxon>
        <taxon>Sordariomycetes</taxon>
        <taxon>Xylariomycetidae</taxon>
        <taxon>Amphisphaeriales</taxon>
        <taxon>Sporocadaceae</taxon>
        <taxon>Truncatella</taxon>
    </lineage>
</organism>
<feature type="compositionally biased region" description="Polar residues" evidence="1">
    <location>
        <begin position="205"/>
        <end position="215"/>
    </location>
</feature>
<evidence type="ECO:0000313" key="3">
    <source>
        <dbReference type="Proteomes" id="UP000758603"/>
    </source>
</evidence>
<dbReference type="RefSeq" id="XP_045964831.1">
    <property type="nucleotide sequence ID" value="XM_046106456.1"/>
</dbReference>
<feature type="compositionally biased region" description="Low complexity" evidence="1">
    <location>
        <begin position="86"/>
        <end position="97"/>
    </location>
</feature>
<feature type="region of interest" description="Disordered" evidence="1">
    <location>
        <begin position="183"/>
        <end position="358"/>
    </location>
</feature>
<protein>
    <submittedName>
        <fullName evidence="2">Uncharacterized protein</fullName>
    </submittedName>
</protein>
<feature type="compositionally biased region" description="Polar residues" evidence="1">
    <location>
        <begin position="443"/>
        <end position="456"/>
    </location>
</feature>
<gene>
    <name evidence="2" type="ORF">BKA67DRAFT_653863</name>
</gene>
<dbReference type="EMBL" id="JAGPXC010000001">
    <property type="protein sequence ID" value="KAH6660700.1"/>
    <property type="molecule type" value="Genomic_DNA"/>
</dbReference>
<dbReference type="GeneID" id="70135347"/>
<feature type="region of interest" description="Disordered" evidence="1">
    <location>
        <begin position="1"/>
        <end position="97"/>
    </location>
</feature>
<dbReference type="AlphaFoldDB" id="A0A9P8UYG8"/>
<sequence>MFNLVHKAKRSKDAAGNTSAFVKHDPGSLAQRGQATVSDQSQPTRVRYNTEAPPSVAFASGNPYLDRPLPAPPTQKVTMLVRPNTSGGSSSRSQVGSDFSKFNKYDRRISRDDFYLSMKPRAGTGFKPQFATFSGQLPTPEGSPRSKVLSRPTIPIVRMPTPDSIDDISAPIGMALGSPTHQPVGWGTWSSSSHQTLRPEPVQVVNPTSPLSSVESVDPHDVPKEKKQPPKRRLFGLFSRRNTDQSQAAVSISEPNQLGQTSQVNQAGPKPSNIDQARPGRSNTSVSQKFSRHKPIVIRSQTMPYEKGQASKAKSTVFRSRNPSVDTYGSSNPHERSTSNFGSIPIVLQPPPQASGPAPGLLNVAIPESSLERYSVMFQEVLEEQPSNSSALLARRQATVRELRKISDAVAAEKEERLARPRRVTSPQPRTKSPGPSFALFPSTPSGRNSSQQLSHPQPRVVRSNTSPALLPSPSRETFDLPQQPHQKEPEAAHHHISRMAIPTTARTTSQPAPIWVPAPTHGFNFDPEQSGLILESPTDVESPTLSPDIIRSTIVKPKIQEPDWQIIEPSTHTTTTTTTTNSSVTSSRKRSPSSATASSSQSHATKPSFDLMDEPDDIFINRDPVEISIARQISISRQQRKLLQPLQTSFSVRSRAGSAKGSPPVPRIAIGVNERLAETRTATPTIVTPDETFETLLLQHRKSEHIRVEDY</sequence>
<name>A0A9P8UYG8_9PEZI</name>